<feature type="domain" description="DUF4365" evidence="1">
    <location>
        <begin position="10"/>
        <end position="142"/>
    </location>
</feature>
<evidence type="ECO:0000259" key="1">
    <source>
        <dbReference type="Pfam" id="PF14280"/>
    </source>
</evidence>
<gene>
    <name evidence="2" type="ORF">LCGC14_0592510</name>
</gene>
<name>A0A0F9RCZ0_9ZZZZ</name>
<sequence length="401" mass="47285">MSIQDQITERTGVHKFALTILEKFNWLEREQPIADHGIDLHVEIVENGKPTGMLYAIQIKSGKSYFQEFTEQTIVFRGENKHLTYWLDYSLPVILVLYNPENDNLYWSFITEQNTQKTTKAWKIEIPKTSILSKESKDEIKSYYIDPTIFTLLKTEDTSYALSRRISVKLLHKKDTSNFAIKQTIPHIVEKLKSSDYFRSEIVYKHHKNKLADSIWVFTYKTLEQFKHGLPHCTAVWNDSDSANPTLLTSYHEHIDNDIYIKWGSDTIPDEFIENKKMTKGEYLKVIDNFIKEAKIENQRIHKLFLKYKESNIEKMKIEILQNEESFNQLLSEDYNQTYPPNECKDLDQEIQNLSISIDNIFIVTKDPKRDNENIISCINMYLKNSLEILEAIKYERKKAV</sequence>
<organism evidence="2">
    <name type="scientific">marine sediment metagenome</name>
    <dbReference type="NCBI Taxonomy" id="412755"/>
    <lineage>
        <taxon>unclassified sequences</taxon>
        <taxon>metagenomes</taxon>
        <taxon>ecological metagenomes</taxon>
    </lineage>
</organism>
<dbReference type="InterPro" id="IPR025375">
    <property type="entry name" value="DUF4365"/>
</dbReference>
<accession>A0A0F9RCZ0</accession>
<comment type="caution">
    <text evidence="2">The sequence shown here is derived from an EMBL/GenBank/DDBJ whole genome shotgun (WGS) entry which is preliminary data.</text>
</comment>
<dbReference type="EMBL" id="LAZR01000930">
    <property type="protein sequence ID" value="KKN54405.1"/>
    <property type="molecule type" value="Genomic_DNA"/>
</dbReference>
<protein>
    <recommendedName>
        <fullName evidence="1">DUF4365 domain-containing protein</fullName>
    </recommendedName>
</protein>
<evidence type="ECO:0000313" key="2">
    <source>
        <dbReference type="EMBL" id="KKN54405.1"/>
    </source>
</evidence>
<dbReference type="Pfam" id="PF14280">
    <property type="entry name" value="DUF4365"/>
    <property type="match status" value="1"/>
</dbReference>
<reference evidence="2" key="1">
    <citation type="journal article" date="2015" name="Nature">
        <title>Complex archaea that bridge the gap between prokaryotes and eukaryotes.</title>
        <authorList>
            <person name="Spang A."/>
            <person name="Saw J.H."/>
            <person name="Jorgensen S.L."/>
            <person name="Zaremba-Niedzwiedzka K."/>
            <person name="Martijn J."/>
            <person name="Lind A.E."/>
            <person name="van Eijk R."/>
            <person name="Schleper C."/>
            <person name="Guy L."/>
            <person name="Ettema T.J."/>
        </authorList>
    </citation>
    <scope>NUCLEOTIDE SEQUENCE</scope>
</reference>
<proteinExistence type="predicted"/>
<dbReference type="AlphaFoldDB" id="A0A0F9RCZ0"/>